<dbReference type="SMART" id="SM00564">
    <property type="entry name" value="PQQ"/>
    <property type="match status" value="5"/>
</dbReference>
<keyword evidence="3" id="KW-1185">Reference proteome</keyword>
<sequence>MPSCRRRFLQSIGLAIAGLTHGAPVADAVEASPDSGLDWPMARYDPAGTGHHPTASGPTDTVSIRWTHDAPEWFLGTTSLVRRGDTLYAVGNGLLALDSESGDRQFGRAGPYQSSPALAPAPAYNTDTLAVTAPSGVFGLNAGGGFTIPLLNRPVGVERWAGPQSAGGGFFGPAEADTPVTADGVIYAALPGTNSVAALDPNNGRVLWRRTHHEDDPVSAEINRPAVSDGLVFVTNWPKQAAAYHAETGARQWLVELDDQLLLPPVATEHGVVVPSREFVYLLDPTDGSEVWRYSTDGNATESTPAVSDGTIFVADERESLHAIALATGQQRWTAPFDGPTTPVVADGTVYAVRSGYSLVALDAESGETLFEYRPSQVPLSTPIVGDGVLYAANRKRILALEEAA</sequence>
<evidence type="ECO:0000259" key="1">
    <source>
        <dbReference type="Pfam" id="PF13360"/>
    </source>
</evidence>
<protein>
    <submittedName>
        <fullName evidence="2">Pyrrolo-quinoline quinone</fullName>
    </submittedName>
</protein>
<feature type="domain" description="Pyrrolo-quinoline quinone repeat" evidence="1">
    <location>
        <begin position="194"/>
        <end position="274"/>
    </location>
</feature>
<name>A0A370IIK3_9EURY</name>
<organism evidence="2 3">
    <name type="scientific">Halopelagius longus</name>
    <dbReference type="NCBI Taxonomy" id="1236180"/>
    <lineage>
        <taxon>Archaea</taxon>
        <taxon>Methanobacteriati</taxon>
        <taxon>Methanobacteriota</taxon>
        <taxon>Stenosarchaea group</taxon>
        <taxon>Halobacteria</taxon>
        <taxon>Halobacteriales</taxon>
        <taxon>Haloferacaceae</taxon>
    </lineage>
</organism>
<proteinExistence type="predicted"/>
<dbReference type="PANTHER" id="PTHR34512">
    <property type="entry name" value="CELL SURFACE PROTEIN"/>
    <property type="match status" value="1"/>
</dbReference>
<reference evidence="2 3" key="1">
    <citation type="submission" date="2018-07" db="EMBL/GenBank/DDBJ databases">
        <title>Genome sequence of extremly halophilic archaeon Halopelagius longus strain BC12-B1.</title>
        <authorList>
            <person name="Zhang X."/>
        </authorList>
    </citation>
    <scope>NUCLEOTIDE SEQUENCE [LARGE SCALE GENOMIC DNA]</scope>
    <source>
        <strain evidence="2 3">BC12-B1</strain>
    </source>
</reference>
<feature type="domain" description="Pyrrolo-quinoline quinone repeat" evidence="1">
    <location>
        <begin position="279"/>
        <end position="401"/>
    </location>
</feature>
<dbReference type="EMBL" id="QQST01000002">
    <property type="protein sequence ID" value="RDI69991.1"/>
    <property type="molecule type" value="Genomic_DNA"/>
</dbReference>
<dbReference type="AlphaFoldDB" id="A0A370IIK3"/>
<dbReference type="SUPFAM" id="SSF50998">
    <property type="entry name" value="Quinoprotein alcohol dehydrogenase-like"/>
    <property type="match status" value="1"/>
</dbReference>
<comment type="caution">
    <text evidence="2">The sequence shown here is derived from an EMBL/GenBank/DDBJ whole genome shotgun (WGS) entry which is preliminary data.</text>
</comment>
<dbReference type="PANTHER" id="PTHR34512:SF30">
    <property type="entry name" value="OUTER MEMBRANE PROTEIN ASSEMBLY FACTOR BAMB"/>
    <property type="match status" value="1"/>
</dbReference>
<dbReference type="Pfam" id="PF13360">
    <property type="entry name" value="PQQ_2"/>
    <property type="match status" value="2"/>
</dbReference>
<dbReference type="Proteomes" id="UP000255421">
    <property type="component" value="Unassembled WGS sequence"/>
</dbReference>
<dbReference type="PROSITE" id="PS51318">
    <property type="entry name" value="TAT"/>
    <property type="match status" value="1"/>
</dbReference>
<dbReference type="RefSeq" id="WP_092538830.1">
    <property type="nucleotide sequence ID" value="NZ_FNKQ01000004.1"/>
</dbReference>
<dbReference type="InterPro" id="IPR011047">
    <property type="entry name" value="Quinoprotein_ADH-like_sf"/>
</dbReference>
<dbReference type="InterPro" id="IPR018391">
    <property type="entry name" value="PQQ_b-propeller_rpt"/>
</dbReference>
<evidence type="ECO:0000313" key="2">
    <source>
        <dbReference type="EMBL" id="RDI69991.1"/>
    </source>
</evidence>
<gene>
    <name evidence="2" type="ORF">DWB78_15265</name>
</gene>
<dbReference type="InterPro" id="IPR002372">
    <property type="entry name" value="PQQ_rpt_dom"/>
</dbReference>
<dbReference type="Gene3D" id="2.130.10.10">
    <property type="entry name" value="YVTN repeat-like/Quinoprotein amine dehydrogenase"/>
    <property type="match status" value="2"/>
</dbReference>
<dbReference type="InterPro" id="IPR015943">
    <property type="entry name" value="WD40/YVTN_repeat-like_dom_sf"/>
</dbReference>
<evidence type="ECO:0000313" key="3">
    <source>
        <dbReference type="Proteomes" id="UP000255421"/>
    </source>
</evidence>
<dbReference type="InterPro" id="IPR006311">
    <property type="entry name" value="TAT_signal"/>
</dbReference>
<accession>A0A370IIK3</accession>